<evidence type="ECO:0000313" key="3">
    <source>
        <dbReference type="Proteomes" id="UP000593571"/>
    </source>
</evidence>
<evidence type="ECO:0000256" key="1">
    <source>
        <dbReference type="SAM" id="MobiDB-lite"/>
    </source>
</evidence>
<name>A0A7J8JGQ1_ROUAE</name>
<keyword evidence="3" id="KW-1185">Reference proteome</keyword>
<dbReference type="Proteomes" id="UP000593571">
    <property type="component" value="Unassembled WGS sequence"/>
</dbReference>
<feature type="compositionally biased region" description="Polar residues" evidence="1">
    <location>
        <begin position="20"/>
        <end position="40"/>
    </location>
</feature>
<gene>
    <name evidence="2" type="ORF">HJG63_010110</name>
</gene>
<dbReference type="AlphaFoldDB" id="A0A7J8JGQ1"/>
<protein>
    <submittedName>
        <fullName evidence="2">Uncharacterized protein</fullName>
    </submittedName>
</protein>
<dbReference type="EMBL" id="JACASE010000002">
    <property type="protein sequence ID" value="KAF6495711.1"/>
    <property type="molecule type" value="Genomic_DNA"/>
</dbReference>
<reference evidence="2 3" key="1">
    <citation type="journal article" date="2020" name="Nature">
        <title>Six reference-quality genomes reveal evolution of bat adaptations.</title>
        <authorList>
            <person name="Jebb D."/>
            <person name="Huang Z."/>
            <person name="Pippel M."/>
            <person name="Hughes G.M."/>
            <person name="Lavrichenko K."/>
            <person name="Devanna P."/>
            <person name="Winkler S."/>
            <person name="Jermiin L.S."/>
            <person name="Skirmuntt E.C."/>
            <person name="Katzourakis A."/>
            <person name="Burkitt-Gray L."/>
            <person name="Ray D.A."/>
            <person name="Sullivan K.A.M."/>
            <person name="Roscito J.G."/>
            <person name="Kirilenko B.M."/>
            <person name="Davalos L.M."/>
            <person name="Corthals A.P."/>
            <person name="Power M.L."/>
            <person name="Jones G."/>
            <person name="Ransome R.D."/>
            <person name="Dechmann D.K.N."/>
            <person name="Locatelli A.G."/>
            <person name="Puechmaille S.J."/>
            <person name="Fedrigo O."/>
            <person name="Jarvis E.D."/>
            <person name="Hiller M."/>
            <person name="Vernes S.C."/>
            <person name="Myers E.W."/>
            <person name="Teeling E.C."/>
        </authorList>
    </citation>
    <scope>NUCLEOTIDE SEQUENCE [LARGE SCALE GENOMIC DNA]</scope>
    <source>
        <strain evidence="2">MRouAeg1</strain>
        <tissue evidence="2">Muscle</tissue>
    </source>
</reference>
<evidence type="ECO:0000313" key="2">
    <source>
        <dbReference type="EMBL" id="KAF6495711.1"/>
    </source>
</evidence>
<feature type="compositionally biased region" description="Low complexity" evidence="1">
    <location>
        <begin position="53"/>
        <end position="64"/>
    </location>
</feature>
<feature type="region of interest" description="Disordered" evidence="1">
    <location>
        <begin position="1"/>
        <end position="74"/>
    </location>
</feature>
<feature type="region of interest" description="Disordered" evidence="1">
    <location>
        <begin position="106"/>
        <end position="125"/>
    </location>
</feature>
<comment type="caution">
    <text evidence="2">The sequence shown here is derived from an EMBL/GenBank/DDBJ whole genome shotgun (WGS) entry which is preliminary data.</text>
</comment>
<accession>A0A7J8JGQ1</accession>
<organism evidence="2 3">
    <name type="scientific">Rousettus aegyptiacus</name>
    <name type="common">Egyptian fruit bat</name>
    <name type="synonym">Pteropus aegyptiacus</name>
    <dbReference type="NCBI Taxonomy" id="9407"/>
    <lineage>
        <taxon>Eukaryota</taxon>
        <taxon>Metazoa</taxon>
        <taxon>Chordata</taxon>
        <taxon>Craniata</taxon>
        <taxon>Vertebrata</taxon>
        <taxon>Euteleostomi</taxon>
        <taxon>Mammalia</taxon>
        <taxon>Eutheria</taxon>
        <taxon>Laurasiatheria</taxon>
        <taxon>Chiroptera</taxon>
        <taxon>Yinpterochiroptera</taxon>
        <taxon>Pteropodoidea</taxon>
        <taxon>Pteropodidae</taxon>
        <taxon>Rousettinae</taxon>
        <taxon>Rousettus</taxon>
    </lineage>
</organism>
<sequence>MAKGTVLYSPNGHKKERNTDTSAARGTLENITPSERSQLQKAYGRGSHLPEMSGTGTSTVTESTFPKGQSRGEGTSWTLPCLPLSWSLFGWVSFQPLQECEPCQQGDVQDTQEGTGGRLVHSHSSPELCRRKGHGVCFERRVPILHPALPPPWPCPGDSPRAQRHLEPKGGTAALSLFCRVPWRRKSAAQQRHLVVPIAQPVPRIAPRSGPPWEGRSVFLLCPTWPGNPGIHLAHI</sequence>
<proteinExistence type="predicted"/>